<dbReference type="EMBL" id="CVRI01000001">
    <property type="protein sequence ID" value="CRK86381.1"/>
    <property type="molecule type" value="Genomic_DNA"/>
</dbReference>
<dbReference type="Proteomes" id="UP000183832">
    <property type="component" value="Unassembled WGS sequence"/>
</dbReference>
<name>A0A1J1HEF8_9DIPT</name>
<gene>
    <name evidence="1" type="ORF">CLUMA_CG000274</name>
</gene>
<reference evidence="1 2" key="1">
    <citation type="submission" date="2015-04" db="EMBL/GenBank/DDBJ databases">
        <authorList>
            <person name="Syromyatnikov M.Y."/>
            <person name="Popov V.N."/>
        </authorList>
    </citation>
    <scope>NUCLEOTIDE SEQUENCE [LARGE SCALE GENOMIC DNA]</scope>
</reference>
<organism evidence="1 2">
    <name type="scientific">Clunio marinus</name>
    <dbReference type="NCBI Taxonomy" id="568069"/>
    <lineage>
        <taxon>Eukaryota</taxon>
        <taxon>Metazoa</taxon>
        <taxon>Ecdysozoa</taxon>
        <taxon>Arthropoda</taxon>
        <taxon>Hexapoda</taxon>
        <taxon>Insecta</taxon>
        <taxon>Pterygota</taxon>
        <taxon>Neoptera</taxon>
        <taxon>Endopterygota</taxon>
        <taxon>Diptera</taxon>
        <taxon>Nematocera</taxon>
        <taxon>Chironomoidea</taxon>
        <taxon>Chironomidae</taxon>
        <taxon>Clunio</taxon>
    </lineage>
</organism>
<evidence type="ECO:0000313" key="1">
    <source>
        <dbReference type="EMBL" id="CRK86381.1"/>
    </source>
</evidence>
<evidence type="ECO:0000313" key="2">
    <source>
        <dbReference type="Proteomes" id="UP000183832"/>
    </source>
</evidence>
<sequence length="120" mass="14160">MFSSVLKRAATTRTKRFIINILLKHVREKFVRFFVFFFFENISFGSCKFVFPRLPDFSSDELCFCEEAAVEAAYESIQTVYRDISTDGENSDHFSFYYLKEKAPDSRKASMHTHKKKLLK</sequence>
<protein>
    <submittedName>
        <fullName evidence="1">CLUMA_CG000274, isoform A</fullName>
    </submittedName>
</protein>
<accession>A0A1J1HEF8</accession>
<proteinExistence type="predicted"/>
<dbReference type="AlphaFoldDB" id="A0A1J1HEF8"/>
<keyword evidence="2" id="KW-1185">Reference proteome</keyword>